<evidence type="ECO:0000313" key="3">
    <source>
        <dbReference type="Proteomes" id="UP000053676"/>
    </source>
</evidence>
<organism evidence="2 3">
    <name type="scientific">Necator americanus</name>
    <name type="common">Human hookworm</name>
    <dbReference type="NCBI Taxonomy" id="51031"/>
    <lineage>
        <taxon>Eukaryota</taxon>
        <taxon>Metazoa</taxon>
        <taxon>Ecdysozoa</taxon>
        <taxon>Nematoda</taxon>
        <taxon>Chromadorea</taxon>
        <taxon>Rhabditida</taxon>
        <taxon>Rhabditina</taxon>
        <taxon>Rhabditomorpha</taxon>
        <taxon>Strongyloidea</taxon>
        <taxon>Ancylostomatidae</taxon>
        <taxon>Bunostominae</taxon>
        <taxon>Necator</taxon>
    </lineage>
</organism>
<accession>W2SJT6</accession>
<dbReference type="EMBL" id="KI669048">
    <property type="protein sequence ID" value="ETN69798.1"/>
    <property type="molecule type" value="Genomic_DNA"/>
</dbReference>
<dbReference type="KEGG" id="nai:NECAME_05121"/>
<dbReference type="Proteomes" id="UP000053676">
    <property type="component" value="Unassembled WGS sequence"/>
</dbReference>
<protein>
    <submittedName>
        <fullName evidence="2">Uncharacterized protein</fullName>
    </submittedName>
</protein>
<name>W2SJT6_NECAM</name>
<proteinExistence type="predicted"/>
<evidence type="ECO:0000313" key="2">
    <source>
        <dbReference type="EMBL" id="ETN69798.1"/>
    </source>
</evidence>
<sequence length="64" mass="7480">MDVLHRLDEFRWMDQLKHSQNHYKPLVILLEEFMAVVAPGPNQPNDDDDDEEEDSDRSGTVVKN</sequence>
<evidence type="ECO:0000256" key="1">
    <source>
        <dbReference type="SAM" id="MobiDB-lite"/>
    </source>
</evidence>
<keyword evidence="3" id="KW-1185">Reference proteome</keyword>
<gene>
    <name evidence="2" type="ORF">NECAME_05121</name>
</gene>
<feature type="compositionally biased region" description="Acidic residues" evidence="1">
    <location>
        <begin position="45"/>
        <end position="55"/>
    </location>
</feature>
<reference evidence="3" key="1">
    <citation type="journal article" date="2014" name="Nat. Genet.">
        <title>Genome of the human hookworm Necator americanus.</title>
        <authorList>
            <person name="Tang Y.T."/>
            <person name="Gao X."/>
            <person name="Rosa B.A."/>
            <person name="Abubucker S."/>
            <person name="Hallsworth-Pepin K."/>
            <person name="Martin J."/>
            <person name="Tyagi R."/>
            <person name="Heizer E."/>
            <person name="Zhang X."/>
            <person name="Bhonagiri-Palsikar V."/>
            <person name="Minx P."/>
            <person name="Warren W.C."/>
            <person name="Wang Q."/>
            <person name="Zhan B."/>
            <person name="Hotez P.J."/>
            <person name="Sternberg P.W."/>
            <person name="Dougall A."/>
            <person name="Gaze S.T."/>
            <person name="Mulvenna J."/>
            <person name="Sotillo J."/>
            <person name="Ranganathan S."/>
            <person name="Rabelo E.M."/>
            <person name="Wilson R.K."/>
            <person name="Felgner P.L."/>
            <person name="Bethony J."/>
            <person name="Hawdon J.M."/>
            <person name="Gasser R.B."/>
            <person name="Loukas A."/>
            <person name="Mitreva M."/>
        </authorList>
    </citation>
    <scope>NUCLEOTIDE SEQUENCE [LARGE SCALE GENOMIC DNA]</scope>
</reference>
<dbReference type="AlphaFoldDB" id="W2SJT6"/>
<feature type="region of interest" description="Disordered" evidence="1">
    <location>
        <begin position="38"/>
        <end position="64"/>
    </location>
</feature>